<dbReference type="InterPro" id="IPR044924">
    <property type="entry name" value="HAD-SF_hydro_IA_REG-2-like_cap"/>
</dbReference>
<evidence type="ECO:0000313" key="2">
    <source>
        <dbReference type="EnsemblMetazoa" id="AMIN005193-PA"/>
    </source>
</evidence>
<dbReference type="PANTHER" id="PTHR46191:SF2">
    <property type="entry name" value="HALOACID DEHALOGENASE-LIKE HYDROLASE DOMAIN-CONTAINING PROTEIN 3"/>
    <property type="match status" value="1"/>
</dbReference>
<proteinExistence type="predicted"/>
<organism evidence="2 3">
    <name type="scientific">Anopheles minimus</name>
    <dbReference type="NCBI Taxonomy" id="112268"/>
    <lineage>
        <taxon>Eukaryota</taxon>
        <taxon>Metazoa</taxon>
        <taxon>Ecdysozoa</taxon>
        <taxon>Arthropoda</taxon>
        <taxon>Hexapoda</taxon>
        <taxon>Insecta</taxon>
        <taxon>Pterygota</taxon>
        <taxon>Neoptera</taxon>
        <taxon>Endopterygota</taxon>
        <taxon>Diptera</taxon>
        <taxon>Nematocera</taxon>
        <taxon>Culicoidea</taxon>
        <taxon>Culicidae</taxon>
        <taxon>Anophelinae</taxon>
        <taxon>Anopheles</taxon>
    </lineage>
</organism>
<dbReference type="EnsemblMetazoa" id="AMIN005193-RA">
    <property type="protein sequence ID" value="AMIN005193-PA"/>
    <property type="gene ID" value="AMIN005193"/>
</dbReference>
<keyword evidence="3" id="KW-1185">Reference proteome</keyword>
<reference evidence="3" key="1">
    <citation type="submission" date="2013-03" db="EMBL/GenBank/DDBJ databases">
        <title>The Genome Sequence of Anopheles minimus MINIMUS1.</title>
        <authorList>
            <consortium name="The Broad Institute Genomics Platform"/>
            <person name="Neafsey D.E."/>
            <person name="Walton C."/>
            <person name="Walker B."/>
            <person name="Young S.K."/>
            <person name="Zeng Q."/>
            <person name="Gargeya S."/>
            <person name="Fitzgerald M."/>
            <person name="Haas B."/>
            <person name="Abouelleil A."/>
            <person name="Allen A.W."/>
            <person name="Alvarado L."/>
            <person name="Arachchi H.M."/>
            <person name="Berlin A.M."/>
            <person name="Chapman S.B."/>
            <person name="Gainer-Dewar J."/>
            <person name="Goldberg J."/>
            <person name="Griggs A."/>
            <person name="Gujja S."/>
            <person name="Hansen M."/>
            <person name="Howarth C."/>
            <person name="Imamovic A."/>
            <person name="Ireland A."/>
            <person name="Larimer J."/>
            <person name="McCowan C."/>
            <person name="Murphy C."/>
            <person name="Pearson M."/>
            <person name="Poon T.W."/>
            <person name="Priest M."/>
            <person name="Roberts A."/>
            <person name="Saif S."/>
            <person name="Shea T."/>
            <person name="Sisk P."/>
            <person name="Sykes S."/>
            <person name="Wortman J."/>
            <person name="Nusbaum C."/>
            <person name="Birren B."/>
        </authorList>
    </citation>
    <scope>NUCLEOTIDE SEQUENCE [LARGE SCALE GENOMIC DNA]</scope>
    <source>
        <strain evidence="3">MINIMUS1</strain>
    </source>
</reference>
<dbReference type="PANTHER" id="PTHR46191">
    <property type="match status" value="1"/>
</dbReference>
<dbReference type="InterPro" id="IPR036412">
    <property type="entry name" value="HAD-like_sf"/>
</dbReference>
<dbReference type="SFLD" id="SFLDG01129">
    <property type="entry name" value="C1.5:_HAD__Beta-PGM__Phosphata"/>
    <property type="match status" value="1"/>
</dbReference>
<dbReference type="NCBIfam" id="TIGR01383">
    <property type="entry name" value="not_thiJ"/>
    <property type="match status" value="1"/>
</dbReference>
<dbReference type="Gene3D" id="1.10.150.720">
    <property type="entry name" value="Haloacid dehalogenase-like hydrolase"/>
    <property type="match status" value="1"/>
</dbReference>
<dbReference type="SUPFAM" id="SSF52317">
    <property type="entry name" value="Class I glutamine amidotransferase-like"/>
    <property type="match status" value="1"/>
</dbReference>
<dbReference type="InterPro" id="IPR006287">
    <property type="entry name" value="DJ-1"/>
</dbReference>
<accession>A0A182W4D0</accession>
<feature type="domain" description="DJ-1/PfpI" evidence="1">
    <location>
        <begin position="4"/>
        <end position="189"/>
    </location>
</feature>
<dbReference type="InterPro" id="IPR051828">
    <property type="entry name" value="HAD-like_hydrolase_domain"/>
</dbReference>
<dbReference type="InterPro" id="IPR002818">
    <property type="entry name" value="DJ-1/PfpI"/>
</dbReference>
<dbReference type="AlphaFoldDB" id="A0A182W4D0"/>
<dbReference type="SUPFAM" id="SSF56784">
    <property type="entry name" value="HAD-like"/>
    <property type="match status" value="1"/>
</dbReference>
<evidence type="ECO:0000313" key="3">
    <source>
        <dbReference type="Proteomes" id="UP000075920"/>
    </source>
</evidence>
<evidence type="ECO:0000259" key="1">
    <source>
        <dbReference type="Pfam" id="PF01965"/>
    </source>
</evidence>
<dbReference type="SFLD" id="SFLDS00003">
    <property type="entry name" value="Haloacid_Dehalogenase"/>
    <property type="match status" value="1"/>
</dbReference>
<protein>
    <submittedName>
        <fullName evidence="2">DJ-1_PfpI domain-containing protein</fullName>
    </submittedName>
</protein>
<name>A0A182W4D0_9DIPT</name>
<dbReference type="CDD" id="cd03135">
    <property type="entry name" value="GATase1_DJ-1"/>
    <property type="match status" value="1"/>
</dbReference>
<dbReference type="InterPro" id="IPR029062">
    <property type="entry name" value="Class_I_gatase-like"/>
</dbReference>
<dbReference type="Gene3D" id="3.40.50.880">
    <property type="match status" value="1"/>
</dbReference>
<dbReference type="Pfam" id="PF00702">
    <property type="entry name" value="Hydrolase"/>
    <property type="match status" value="1"/>
</dbReference>
<dbReference type="GO" id="GO:0005634">
    <property type="term" value="C:nucleus"/>
    <property type="evidence" value="ECO:0007669"/>
    <property type="project" value="TreeGrafter"/>
</dbReference>
<dbReference type="STRING" id="112268.A0A182W4D0"/>
<sequence>MALRRALALIARGSEEMELVITVDVLRRCNVDVTIALVQDSETATGNEDLIACCSRGVNIKADTTLQAYIKQHAATDDGLPDAIILPGGLEGAKTMARVAAVGDLLDRQQKAGKLVAAICAAPTVLAEHGKLFAGRRLTSYPSFREKMTEDGYVWEAPAADSQLGRVVQDNNLITSLGPATTFDFGLAIGALLVGKDVADKVAAGLLYNQLLCLTNQLFFPTAVHRRIVRNNLRRFRLVTFDVTDTLLEYAVRPERHYAQVINSVLEPRIGITLLEEQIGRSFGLCFRSMNQKFPNFGSGRKQTGQQELEDESWRWWWRTLVERVIVDAAASSNCHNVPSPLLSIIAEQLIDDYTYDGRRVCWRQRPGVDEFLRKLRTPPAGQTLGIVSNFDPRLTIILRNNGIAPSGEVVDFVLTSYEAGVEKPDPAIFETALRKANLLQTGPEIKPQEALHIGNLCREDYNGARSAGWCALLVNVPPNEKNRKLLTAIPSGHVFAGLPELQQRLEGSTPLAW</sequence>
<dbReference type="Proteomes" id="UP000075920">
    <property type="component" value="Unassembled WGS sequence"/>
</dbReference>
<dbReference type="Pfam" id="PF01965">
    <property type="entry name" value="DJ-1_PfpI"/>
    <property type="match status" value="1"/>
</dbReference>
<dbReference type="InterPro" id="IPR023214">
    <property type="entry name" value="HAD_sf"/>
</dbReference>
<dbReference type="Gene3D" id="3.40.50.1000">
    <property type="entry name" value="HAD superfamily/HAD-like"/>
    <property type="match status" value="1"/>
</dbReference>
<reference evidence="2" key="2">
    <citation type="submission" date="2020-05" db="UniProtKB">
        <authorList>
            <consortium name="EnsemblMetazoa"/>
        </authorList>
    </citation>
    <scope>IDENTIFICATION</scope>
    <source>
        <strain evidence="2">MINIMUS1</strain>
    </source>
</reference>
<dbReference type="VEuPathDB" id="VectorBase:AMIN005193"/>